<gene>
    <name evidence="1" type="ORF">PLOB_00049263</name>
</gene>
<organism evidence="1 2">
    <name type="scientific">Porites lobata</name>
    <dbReference type="NCBI Taxonomy" id="104759"/>
    <lineage>
        <taxon>Eukaryota</taxon>
        <taxon>Metazoa</taxon>
        <taxon>Cnidaria</taxon>
        <taxon>Anthozoa</taxon>
        <taxon>Hexacorallia</taxon>
        <taxon>Scleractinia</taxon>
        <taxon>Fungiina</taxon>
        <taxon>Poritidae</taxon>
        <taxon>Porites</taxon>
    </lineage>
</organism>
<keyword evidence="2" id="KW-1185">Reference proteome</keyword>
<evidence type="ECO:0000313" key="2">
    <source>
        <dbReference type="Proteomes" id="UP001159405"/>
    </source>
</evidence>
<comment type="caution">
    <text evidence="1">The sequence shown here is derived from an EMBL/GenBank/DDBJ whole genome shotgun (WGS) entry which is preliminary data.</text>
</comment>
<accession>A0ABN8PXF1</accession>
<feature type="non-terminal residue" evidence="1">
    <location>
        <position position="74"/>
    </location>
</feature>
<evidence type="ECO:0000313" key="1">
    <source>
        <dbReference type="EMBL" id="CAH3152765.1"/>
    </source>
</evidence>
<protein>
    <submittedName>
        <fullName evidence="1">Uncharacterized protein</fullName>
    </submittedName>
</protein>
<reference evidence="1 2" key="1">
    <citation type="submission" date="2022-05" db="EMBL/GenBank/DDBJ databases">
        <authorList>
            <consortium name="Genoscope - CEA"/>
            <person name="William W."/>
        </authorList>
    </citation>
    <scope>NUCLEOTIDE SEQUENCE [LARGE SCALE GENOMIC DNA]</scope>
</reference>
<sequence length="74" mass="8522">MDSWEDEALFTTQSSTNTDISAEIEDASRRKWASVLKVFAKPWKKQRNEALLKQDYGGDPVIEEDIDEMSDELL</sequence>
<proteinExistence type="predicted"/>
<dbReference type="EMBL" id="CALNXK010000094">
    <property type="protein sequence ID" value="CAH3152765.1"/>
    <property type="molecule type" value="Genomic_DNA"/>
</dbReference>
<name>A0ABN8PXF1_9CNID</name>
<dbReference type="Proteomes" id="UP001159405">
    <property type="component" value="Unassembled WGS sequence"/>
</dbReference>